<evidence type="ECO:0000256" key="4">
    <source>
        <dbReference type="SAM" id="MobiDB-lite"/>
    </source>
</evidence>
<evidence type="ECO:0000256" key="1">
    <source>
        <dbReference type="ARBA" id="ARBA00009755"/>
    </source>
</evidence>
<dbReference type="InterPro" id="IPR008930">
    <property type="entry name" value="Terpenoid_cyclase/PrenylTrfase"/>
</dbReference>
<protein>
    <submittedName>
        <fullName evidence="6">Beta-amyrin synthase</fullName>
    </submittedName>
</protein>
<proteinExistence type="inferred from homology"/>
<dbReference type="InterPro" id="IPR032696">
    <property type="entry name" value="SQ_cyclase_C"/>
</dbReference>
<keyword evidence="7" id="KW-1185">Reference proteome</keyword>
<comment type="similarity">
    <text evidence="1">Belongs to the terpene cyclase/mutase family.</text>
</comment>
<comment type="caution">
    <text evidence="6">The sequence shown here is derived from an EMBL/GenBank/DDBJ whole genome shotgun (WGS) entry which is preliminary data.</text>
</comment>
<dbReference type="PANTHER" id="PTHR11764">
    <property type="entry name" value="TERPENE CYCLASE/MUTASE FAMILY MEMBER"/>
    <property type="match status" value="1"/>
</dbReference>
<gene>
    <name evidence="6" type="ORF">Tco_0891916</name>
</gene>
<feature type="domain" description="Squalene cyclase C-terminal" evidence="5">
    <location>
        <begin position="86"/>
        <end position="230"/>
    </location>
</feature>
<dbReference type="Proteomes" id="UP001151760">
    <property type="component" value="Unassembled WGS sequence"/>
</dbReference>
<evidence type="ECO:0000259" key="5">
    <source>
        <dbReference type="Pfam" id="PF13243"/>
    </source>
</evidence>
<dbReference type="Gene3D" id="1.50.10.20">
    <property type="match status" value="1"/>
</dbReference>
<dbReference type="PANTHER" id="PTHR11764:SF58">
    <property type="entry name" value="BETA-AMYRIN SYNTHASE-RELATED"/>
    <property type="match status" value="1"/>
</dbReference>
<keyword evidence="2" id="KW-0677">Repeat</keyword>
<dbReference type="Pfam" id="PF13243">
    <property type="entry name" value="SQHop_cyclase_C"/>
    <property type="match status" value="1"/>
</dbReference>
<evidence type="ECO:0000313" key="7">
    <source>
        <dbReference type="Proteomes" id="UP001151760"/>
    </source>
</evidence>
<reference evidence="6" key="1">
    <citation type="journal article" date="2022" name="Int. J. Mol. Sci.">
        <title>Draft Genome of Tanacetum Coccineum: Genomic Comparison of Closely Related Tanacetum-Family Plants.</title>
        <authorList>
            <person name="Yamashiro T."/>
            <person name="Shiraishi A."/>
            <person name="Nakayama K."/>
            <person name="Satake H."/>
        </authorList>
    </citation>
    <scope>NUCLEOTIDE SEQUENCE</scope>
</reference>
<dbReference type="SUPFAM" id="SSF48239">
    <property type="entry name" value="Terpenoid cyclases/Protein prenyltransferases"/>
    <property type="match status" value="1"/>
</dbReference>
<name>A0ABQ5C605_9ASTR</name>
<dbReference type="PROSITE" id="PS01074">
    <property type="entry name" value="TERPENE_SYNTHASES"/>
    <property type="match status" value="1"/>
</dbReference>
<feature type="region of interest" description="Disordered" evidence="4">
    <location>
        <begin position="338"/>
        <end position="378"/>
    </location>
</feature>
<organism evidence="6 7">
    <name type="scientific">Tanacetum coccineum</name>
    <dbReference type="NCBI Taxonomy" id="301880"/>
    <lineage>
        <taxon>Eukaryota</taxon>
        <taxon>Viridiplantae</taxon>
        <taxon>Streptophyta</taxon>
        <taxon>Embryophyta</taxon>
        <taxon>Tracheophyta</taxon>
        <taxon>Spermatophyta</taxon>
        <taxon>Magnoliopsida</taxon>
        <taxon>eudicotyledons</taxon>
        <taxon>Gunneridae</taxon>
        <taxon>Pentapetalae</taxon>
        <taxon>asterids</taxon>
        <taxon>campanulids</taxon>
        <taxon>Asterales</taxon>
        <taxon>Asteraceae</taxon>
        <taxon>Asteroideae</taxon>
        <taxon>Anthemideae</taxon>
        <taxon>Anthemidinae</taxon>
        <taxon>Tanacetum</taxon>
    </lineage>
</organism>
<reference evidence="6" key="2">
    <citation type="submission" date="2022-01" db="EMBL/GenBank/DDBJ databases">
        <authorList>
            <person name="Yamashiro T."/>
            <person name="Shiraishi A."/>
            <person name="Satake H."/>
            <person name="Nakayama K."/>
        </authorList>
    </citation>
    <scope>NUCLEOTIDE SEQUENCE</scope>
</reference>
<evidence type="ECO:0000313" key="6">
    <source>
        <dbReference type="EMBL" id="GJT21979.1"/>
    </source>
</evidence>
<dbReference type="EMBL" id="BQNB010013932">
    <property type="protein sequence ID" value="GJT21979.1"/>
    <property type="molecule type" value="Genomic_DNA"/>
</dbReference>
<feature type="compositionally biased region" description="Acidic residues" evidence="4">
    <location>
        <begin position="347"/>
        <end position="362"/>
    </location>
</feature>
<dbReference type="InterPro" id="IPR018333">
    <property type="entry name" value="Squalene_cyclase"/>
</dbReference>
<accession>A0ABQ5C605</accession>
<dbReference type="InterPro" id="IPR002365">
    <property type="entry name" value="Terpene_synthase_CS"/>
</dbReference>
<evidence type="ECO:0000256" key="3">
    <source>
        <dbReference type="ARBA" id="ARBA00023235"/>
    </source>
</evidence>
<evidence type="ECO:0000256" key="2">
    <source>
        <dbReference type="ARBA" id="ARBA00022737"/>
    </source>
</evidence>
<keyword evidence="3" id="KW-0413">Isomerase</keyword>
<sequence length="378" mass="42767">MAAISKQTFGSQAWDASLAIQALLATDLSDDIRPILMKGHDFIKASQVQDNPSGDFKAMYRHISKGAWTFSDQDHGWQVSDCTAEGLTSKNGGMAGWEPARSSKWLEILNPTEFFEDIVIEHEYVECTGACMQALILFKKLHPNHRLEEIELFLTDGVQYLEQMQMPDGSWYGEWGICFTYGTYYALGGLSATGKTYNNCQAIRKAVKFLLETQMEDGGWGESYRSSPEKEERDPTPLHRAAKLLINSQMKNGDFPQQETTGVFKKNCLLHYPMYRNIYTLWALADYRKKVLHHGSPNTPISSPKIWLSDLVNVFRLYLPMLLNELNAEDPLNTVVAAYEEKVKEEESNDEEPSEDENDSGDEAPARCCTAEWATKEA</sequence>